<comment type="caution">
    <text evidence="4">The sequence shown here is derived from an EMBL/GenBank/DDBJ whole genome shotgun (WGS) entry which is preliminary data.</text>
</comment>
<evidence type="ECO:0000259" key="3">
    <source>
        <dbReference type="Pfam" id="PF01323"/>
    </source>
</evidence>
<feature type="active site" description="Nucleophile" evidence="2">
    <location>
        <position position="23"/>
    </location>
</feature>
<keyword evidence="5" id="KW-1185">Reference proteome</keyword>
<keyword evidence="1" id="KW-0413">Isomerase</keyword>
<organism evidence="4 5">
    <name type="scientific">Cycloclasticus pugetii</name>
    <dbReference type="NCBI Taxonomy" id="34068"/>
    <lineage>
        <taxon>Bacteria</taxon>
        <taxon>Pseudomonadati</taxon>
        <taxon>Pseudomonadota</taxon>
        <taxon>Gammaproteobacteria</taxon>
        <taxon>Thiotrichales</taxon>
        <taxon>Piscirickettsiaceae</taxon>
        <taxon>Cycloclasticus</taxon>
    </lineage>
</organism>
<gene>
    <name evidence="4" type="ORF">L196_06005</name>
</gene>
<dbReference type="EMBL" id="ASHL01000004">
    <property type="protein sequence ID" value="EPD13172.1"/>
    <property type="molecule type" value="Genomic_DNA"/>
</dbReference>
<sequence>MNDNTASNAQAVTKVNVYFNFRSPYCYLASKSMFSVVDQYRVKFLWKPFGGWAGRSSPERVKKKIHLVRQDVARSCKKMGIPFSPPPIETDPTLAGAVSFAAEKEGLLKPYIIEVMRQEWAEGSNIGEIDTLFEVAEVIGLSHECVEAASSDESYLVKMDENWQEAQSKGVIGVPSFTVDDQIFWGNDRIDSLKDHLHDLRLRNI</sequence>
<feature type="domain" description="DSBA-like thioredoxin" evidence="3">
    <location>
        <begin position="15"/>
        <end position="197"/>
    </location>
</feature>
<dbReference type="AlphaFoldDB" id="A0AB33Z1M9"/>
<protein>
    <recommendedName>
        <fullName evidence="1">2-hydroxychromene-2-carboxylate isomerase</fullName>
        <ecNumber evidence="1">5.99.1.4</ecNumber>
    </recommendedName>
</protein>
<name>A0AB33Z1M9_9GAMM</name>
<proteinExistence type="inferred from homology"/>
<dbReference type="RefSeq" id="WP_015004919.1">
    <property type="nucleotide sequence ID" value="NZ_FQZJ01000003.1"/>
</dbReference>
<dbReference type="InterPro" id="IPR051924">
    <property type="entry name" value="GST_Kappa/NadH"/>
</dbReference>
<evidence type="ECO:0000313" key="5">
    <source>
        <dbReference type="Proteomes" id="UP000015462"/>
    </source>
</evidence>
<dbReference type="Pfam" id="PF01323">
    <property type="entry name" value="DSBA"/>
    <property type="match status" value="1"/>
</dbReference>
<dbReference type="Proteomes" id="UP000015462">
    <property type="component" value="Unassembled WGS sequence"/>
</dbReference>
<comment type="catalytic activity">
    <reaction evidence="1">
        <text>2-hydroxychromene-2-carboxylate = (3E)-4-(2-hydroxyphenyl)-2-oxobut-3-enoate</text>
        <dbReference type="Rhea" id="RHEA:27401"/>
        <dbReference type="ChEBI" id="CHEBI:59350"/>
        <dbReference type="ChEBI" id="CHEBI:59353"/>
        <dbReference type="EC" id="5.99.1.4"/>
    </reaction>
</comment>
<dbReference type="PANTHER" id="PTHR42943">
    <property type="entry name" value="GLUTATHIONE S-TRANSFERASE KAPPA"/>
    <property type="match status" value="1"/>
</dbReference>
<evidence type="ECO:0000256" key="2">
    <source>
        <dbReference type="PIRSR" id="PIRSR006386-1"/>
    </source>
</evidence>
<reference evidence="4 5" key="1">
    <citation type="journal article" date="2013" name="Genome Announc.">
        <title>Genome Sequence of the Pyrene- and Fluoranthene-Degrading Bacterium Cycloclasticus sp. Strain PY97M.</title>
        <authorList>
            <person name="Cui Z."/>
            <person name="Xu G."/>
            <person name="Li Q."/>
            <person name="Gao W."/>
            <person name="Zheng L."/>
        </authorList>
    </citation>
    <scope>NUCLEOTIDE SEQUENCE [LARGE SCALE GENOMIC DNA]</scope>
    <source>
        <strain evidence="4 5">PY97M</strain>
    </source>
</reference>
<comment type="similarity">
    <text evidence="1">Belongs to the GST superfamily. NadH family.</text>
</comment>
<evidence type="ECO:0000256" key="1">
    <source>
        <dbReference type="PIRNR" id="PIRNR006386"/>
    </source>
</evidence>
<dbReference type="EC" id="5.99.1.4" evidence="1"/>
<dbReference type="InterPro" id="IPR001853">
    <property type="entry name" value="DSBA-like_thioredoxin_dom"/>
</dbReference>
<dbReference type="InterPro" id="IPR014440">
    <property type="entry name" value="HCCAis_GSTk"/>
</dbReference>
<dbReference type="GO" id="GO:0004364">
    <property type="term" value="F:glutathione transferase activity"/>
    <property type="evidence" value="ECO:0007669"/>
    <property type="project" value="TreeGrafter"/>
</dbReference>
<dbReference type="InterPro" id="IPR036249">
    <property type="entry name" value="Thioredoxin-like_sf"/>
</dbReference>
<evidence type="ECO:0000313" key="4">
    <source>
        <dbReference type="EMBL" id="EPD13172.1"/>
    </source>
</evidence>
<dbReference type="Gene3D" id="3.40.30.10">
    <property type="entry name" value="Glutaredoxin"/>
    <property type="match status" value="1"/>
</dbReference>
<accession>A0AB33Z1M9</accession>
<dbReference type="GO" id="GO:0004602">
    <property type="term" value="F:glutathione peroxidase activity"/>
    <property type="evidence" value="ECO:0007669"/>
    <property type="project" value="TreeGrafter"/>
</dbReference>
<dbReference type="GO" id="GO:0018845">
    <property type="term" value="F:2-hydroxychromene-2-carboxylate isomerase activity"/>
    <property type="evidence" value="ECO:0007669"/>
    <property type="project" value="UniProtKB-UniRule"/>
</dbReference>
<dbReference type="SUPFAM" id="SSF52833">
    <property type="entry name" value="Thioredoxin-like"/>
    <property type="match status" value="1"/>
</dbReference>
<dbReference type="PIRSF" id="PIRSF006386">
    <property type="entry name" value="HCCAis_GSTk"/>
    <property type="match status" value="1"/>
</dbReference>
<dbReference type="GO" id="GO:0006749">
    <property type="term" value="P:glutathione metabolic process"/>
    <property type="evidence" value="ECO:0007669"/>
    <property type="project" value="TreeGrafter"/>
</dbReference>
<dbReference type="PANTHER" id="PTHR42943:SF2">
    <property type="entry name" value="GLUTATHIONE S-TRANSFERASE KAPPA 1"/>
    <property type="match status" value="1"/>
</dbReference>